<gene>
    <name evidence="6" type="ORF">O181_021936</name>
</gene>
<dbReference type="InterPro" id="IPR025761">
    <property type="entry name" value="FFD_box"/>
</dbReference>
<dbReference type="SUPFAM" id="SSF50182">
    <property type="entry name" value="Sm-like ribonucleoproteins"/>
    <property type="match status" value="1"/>
</dbReference>
<evidence type="ECO:0000256" key="1">
    <source>
        <dbReference type="PROSITE-ProRule" id="PRU00846"/>
    </source>
</evidence>
<dbReference type="Gene3D" id="2.30.30.100">
    <property type="match status" value="1"/>
</dbReference>
<dbReference type="Pfam" id="PF12701">
    <property type="entry name" value="LSM14"/>
    <property type="match status" value="1"/>
</dbReference>
<feature type="compositionally biased region" description="Polar residues" evidence="2">
    <location>
        <begin position="350"/>
        <end position="371"/>
    </location>
</feature>
<feature type="region of interest" description="Disordered" evidence="2">
    <location>
        <begin position="465"/>
        <end position="504"/>
    </location>
</feature>
<dbReference type="PANTHER" id="PTHR13586:SF0">
    <property type="entry name" value="TRAILER HITCH, ISOFORM H"/>
    <property type="match status" value="1"/>
</dbReference>
<feature type="region of interest" description="Disordered" evidence="2">
    <location>
        <begin position="540"/>
        <end position="587"/>
    </location>
</feature>
<feature type="compositionally biased region" description="Basic residues" evidence="2">
    <location>
        <begin position="303"/>
        <end position="315"/>
    </location>
</feature>
<dbReference type="PROSITE" id="PS51512">
    <property type="entry name" value="DFDF"/>
    <property type="match status" value="1"/>
</dbReference>
<feature type="compositionally biased region" description="Low complexity" evidence="2">
    <location>
        <begin position="206"/>
        <end position="220"/>
    </location>
</feature>
<dbReference type="PANTHER" id="PTHR13586">
    <property type="entry name" value="SCD6 PROTEIN-RELATED"/>
    <property type="match status" value="1"/>
</dbReference>
<dbReference type="InterPro" id="IPR025762">
    <property type="entry name" value="DFDF"/>
</dbReference>
<dbReference type="InterPro" id="IPR010920">
    <property type="entry name" value="LSM_dom_sf"/>
</dbReference>
<dbReference type="GO" id="GO:0000932">
    <property type="term" value="C:P-body"/>
    <property type="evidence" value="ECO:0007669"/>
    <property type="project" value="TreeGrafter"/>
</dbReference>
<dbReference type="OrthoDB" id="21539at2759"/>
<feature type="region of interest" description="Disordered" evidence="2">
    <location>
        <begin position="145"/>
        <end position="269"/>
    </location>
</feature>
<feature type="compositionally biased region" description="Polar residues" evidence="2">
    <location>
        <begin position="99"/>
        <end position="112"/>
    </location>
</feature>
<name>A0A9Q3CBX1_9BASI</name>
<feature type="short sequence motif" description="FFD box" evidence="1">
    <location>
        <begin position="446"/>
        <end position="462"/>
    </location>
</feature>
<protein>
    <submittedName>
        <fullName evidence="6">Uncharacterized protein</fullName>
    </submittedName>
</protein>
<evidence type="ECO:0000313" key="6">
    <source>
        <dbReference type="EMBL" id="MBW0482221.1"/>
    </source>
</evidence>
<organism evidence="6 7">
    <name type="scientific">Austropuccinia psidii MF-1</name>
    <dbReference type="NCBI Taxonomy" id="1389203"/>
    <lineage>
        <taxon>Eukaryota</taxon>
        <taxon>Fungi</taxon>
        <taxon>Dikarya</taxon>
        <taxon>Basidiomycota</taxon>
        <taxon>Pucciniomycotina</taxon>
        <taxon>Pucciniomycetes</taxon>
        <taxon>Pucciniales</taxon>
        <taxon>Sphaerophragmiaceae</taxon>
        <taxon>Austropuccinia</taxon>
    </lineage>
</organism>
<dbReference type="PROSITE" id="PS51513">
    <property type="entry name" value="FFD"/>
    <property type="match status" value="1"/>
</dbReference>
<feature type="compositionally biased region" description="Low complexity" evidence="2">
    <location>
        <begin position="287"/>
        <end position="298"/>
    </location>
</feature>
<evidence type="ECO:0000259" key="4">
    <source>
        <dbReference type="PROSITE" id="PS51513"/>
    </source>
</evidence>
<dbReference type="InterPro" id="IPR047575">
    <property type="entry name" value="Sm"/>
</dbReference>
<feature type="compositionally biased region" description="Polar residues" evidence="2">
    <location>
        <begin position="221"/>
        <end position="250"/>
    </location>
</feature>
<accession>A0A9Q3CBX1</accession>
<keyword evidence="7" id="KW-1185">Reference proteome</keyword>
<dbReference type="SMART" id="SM01271">
    <property type="entry name" value="LSM14"/>
    <property type="match status" value="1"/>
</dbReference>
<sequence length="587" mass="62125">MAQQYIGSRISLISKSDIRYRGVLHSIDPAASTVSLQQVRSMGTESRKADPSEEIAPTDTVYDFIVFRAADVKDLSIEAPADPKPDPPKPSIPDDPAIMSTTAPPRSVNNPFLQGPMVQASQGIYNHPIQPMIYPPTNVPPQWAPPYVIPNQSGVGFPPNSHPQQPPSQQTITQSSSSSKPLLPPNSQSSNEKLPLPSSRIDHEGSPISQKASSLASSSPTKPNMSTGLSVNRTGSTPLVKNSASLSKTPASALVSNVPPPSNKSVFGTPTAMEMMASIASAKPLVSSTQTSGLASSSPTKKKDFHHQPHPKHQNPNHSTFKNGNIPISSHPQAQHPMRHPLPQVPMKSKQPSSKPTQPDWNKSSQPTINKTPAPIIPAQDFDFASANAKFTKAVPTKAVSVTNGNTDGKSNGEPVDELTSGIAQTLTMDKSDKDELVIPEAPMGTYYDKKKSFFDDISSEVKERLALSQESSRGGPGPGGRGSRGSGRGGRGAKTWDRNAERQKNFDTFGDVALTPNLGALGSGYNGYGRGGAQRLPPMSGVSNGYRGGMRGGRGYSRGRGGMTRGGGMKSGPGSMSTGMGHTHLN</sequence>
<feature type="domain" description="Sm" evidence="5">
    <location>
        <begin position="1"/>
        <end position="81"/>
    </location>
</feature>
<proteinExistence type="predicted"/>
<dbReference type="CDD" id="cd01736">
    <property type="entry name" value="LSm14_N"/>
    <property type="match status" value="1"/>
</dbReference>
<dbReference type="GO" id="GO:0033962">
    <property type="term" value="P:P-body assembly"/>
    <property type="evidence" value="ECO:0007669"/>
    <property type="project" value="TreeGrafter"/>
</dbReference>
<feature type="compositionally biased region" description="Polar residues" evidence="2">
    <location>
        <begin position="319"/>
        <end position="333"/>
    </location>
</feature>
<feature type="compositionally biased region" description="Low complexity" evidence="2">
    <location>
        <begin position="167"/>
        <end position="190"/>
    </location>
</feature>
<evidence type="ECO:0000313" key="7">
    <source>
        <dbReference type="Proteomes" id="UP000765509"/>
    </source>
</evidence>
<reference evidence="6" key="1">
    <citation type="submission" date="2021-03" db="EMBL/GenBank/DDBJ databases">
        <title>Draft genome sequence of rust myrtle Austropuccinia psidii MF-1, a brazilian biotype.</title>
        <authorList>
            <person name="Quecine M.C."/>
            <person name="Pachon D.M.R."/>
            <person name="Bonatelli M.L."/>
            <person name="Correr F.H."/>
            <person name="Franceschini L.M."/>
            <person name="Leite T.F."/>
            <person name="Margarido G.R.A."/>
            <person name="Almeida C.A."/>
            <person name="Ferrarezi J.A."/>
            <person name="Labate C.A."/>
        </authorList>
    </citation>
    <scope>NUCLEOTIDE SEQUENCE</scope>
    <source>
        <strain evidence="6">MF-1</strain>
    </source>
</reference>
<feature type="region of interest" description="Disordered" evidence="2">
    <location>
        <begin position="77"/>
        <end position="114"/>
    </location>
</feature>
<evidence type="ECO:0000256" key="2">
    <source>
        <dbReference type="SAM" id="MobiDB-lite"/>
    </source>
</evidence>
<dbReference type="GO" id="GO:0034063">
    <property type="term" value="P:stress granule assembly"/>
    <property type="evidence" value="ECO:0007669"/>
    <property type="project" value="TreeGrafter"/>
</dbReference>
<evidence type="ECO:0000259" key="5">
    <source>
        <dbReference type="PROSITE" id="PS52002"/>
    </source>
</evidence>
<feature type="domain" description="DFDF" evidence="3">
    <location>
        <begin position="370"/>
        <end position="406"/>
    </location>
</feature>
<feature type="compositionally biased region" description="Basic and acidic residues" evidence="2">
    <location>
        <begin position="495"/>
        <end position="504"/>
    </location>
</feature>
<feature type="compositionally biased region" description="Basic and acidic residues" evidence="2">
    <location>
        <begin position="77"/>
        <end position="87"/>
    </location>
</feature>
<dbReference type="InterPro" id="IPR019050">
    <property type="entry name" value="FDF_dom"/>
</dbReference>
<feature type="compositionally biased region" description="Gly residues" evidence="2">
    <location>
        <begin position="475"/>
        <end position="493"/>
    </location>
</feature>
<dbReference type="Pfam" id="PF09532">
    <property type="entry name" value="FDF"/>
    <property type="match status" value="1"/>
</dbReference>
<dbReference type="EMBL" id="AVOT02006696">
    <property type="protein sequence ID" value="MBW0482221.1"/>
    <property type="molecule type" value="Genomic_DNA"/>
</dbReference>
<dbReference type="GO" id="GO:0003729">
    <property type="term" value="F:mRNA binding"/>
    <property type="evidence" value="ECO:0007669"/>
    <property type="project" value="TreeGrafter"/>
</dbReference>
<feature type="domain" description="FFD box profile" evidence="4">
    <location>
        <begin position="446"/>
        <end position="462"/>
    </location>
</feature>
<feature type="region of interest" description="Disordered" evidence="2">
    <location>
        <begin position="284"/>
        <end position="376"/>
    </location>
</feature>
<evidence type="ECO:0000259" key="3">
    <source>
        <dbReference type="PROSITE" id="PS51512"/>
    </source>
</evidence>
<dbReference type="InterPro" id="IPR025609">
    <property type="entry name" value="Lsm14-like_N"/>
</dbReference>
<feature type="compositionally biased region" description="Low complexity" evidence="2">
    <location>
        <begin position="573"/>
        <end position="587"/>
    </location>
</feature>
<dbReference type="Proteomes" id="UP000765509">
    <property type="component" value="Unassembled WGS sequence"/>
</dbReference>
<feature type="compositionally biased region" description="Gly residues" evidence="2">
    <location>
        <begin position="547"/>
        <end position="572"/>
    </location>
</feature>
<dbReference type="SMART" id="SM01199">
    <property type="entry name" value="FDF"/>
    <property type="match status" value="1"/>
</dbReference>
<comment type="caution">
    <text evidence="6">The sequence shown here is derived from an EMBL/GenBank/DDBJ whole genome shotgun (WGS) entry which is preliminary data.</text>
</comment>
<dbReference type="PROSITE" id="PS52002">
    <property type="entry name" value="SM"/>
    <property type="match status" value="1"/>
</dbReference>
<dbReference type="AlphaFoldDB" id="A0A9Q3CBX1"/>